<dbReference type="SUPFAM" id="SSF55729">
    <property type="entry name" value="Acyl-CoA N-acyltransferases (Nat)"/>
    <property type="match status" value="1"/>
</dbReference>
<evidence type="ECO:0000256" key="1">
    <source>
        <dbReference type="ARBA" id="ARBA00022679"/>
    </source>
</evidence>
<evidence type="ECO:0000313" key="5">
    <source>
        <dbReference type="Proteomes" id="UP000676996"/>
    </source>
</evidence>
<dbReference type="InterPro" id="IPR000182">
    <property type="entry name" value="GNAT_dom"/>
</dbReference>
<comment type="caution">
    <text evidence="4">The sequence shown here is derived from an EMBL/GenBank/DDBJ whole genome shotgun (WGS) entry which is preliminary data.</text>
</comment>
<dbReference type="EC" id="2.3.1.-" evidence="4"/>
<accession>A0A8T4IDC7</accession>
<dbReference type="Gene3D" id="3.40.630.30">
    <property type="match status" value="1"/>
</dbReference>
<dbReference type="RefSeq" id="WP_284053854.1">
    <property type="nucleotide sequence ID" value="NZ_JAGRQC010000002.1"/>
</dbReference>
<dbReference type="PANTHER" id="PTHR43420:SF3">
    <property type="entry name" value="N-ACETYLTRANSFERASE DOMAIN-CONTAINING PROTEIN"/>
    <property type="match status" value="1"/>
</dbReference>
<keyword evidence="1 4" id="KW-0808">Transferase</keyword>
<dbReference type="PANTHER" id="PTHR43420">
    <property type="entry name" value="ACETYLTRANSFERASE"/>
    <property type="match status" value="1"/>
</dbReference>
<dbReference type="Proteomes" id="UP000676996">
    <property type="component" value="Unassembled WGS sequence"/>
</dbReference>
<dbReference type="EMBL" id="JAGRQC010000002">
    <property type="protein sequence ID" value="MBR0552580.1"/>
    <property type="molecule type" value="Genomic_DNA"/>
</dbReference>
<keyword evidence="5" id="KW-1185">Reference proteome</keyword>
<sequence>MAAGHPLDRAAWSALRGRHAQFALSRNGALRYDPSYGVFAAIGDHSEASLAGLCALVAEHGDVAFLEAGPPTDVPGIAVVSQEAGVQMTADRLTTAPAPDRDLLTLRDEDVPEMLALATLTKPGPFFERTHELGDFFGVKVGGRLVAMAGERMKPDGFTEVSGVCTHPDHRGHGYAAALMRLVAQRILDRGETPFLHAYASNEGAIALYQKLGFAVRREVLMTRLARAT</sequence>
<evidence type="ECO:0000313" key="4">
    <source>
        <dbReference type="EMBL" id="MBR0552580.1"/>
    </source>
</evidence>
<proteinExistence type="predicted"/>
<name>A0A8T4IDC7_9SPHN</name>
<evidence type="ECO:0000256" key="2">
    <source>
        <dbReference type="ARBA" id="ARBA00023315"/>
    </source>
</evidence>
<protein>
    <submittedName>
        <fullName evidence="4">GNAT family N-acetyltransferase</fullName>
        <ecNumber evidence="4">2.3.1.-</ecNumber>
    </submittedName>
</protein>
<dbReference type="GO" id="GO:0016747">
    <property type="term" value="F:acyltransferase activity, transferring groups other than amino-acyl groups"/>
    <property type="evidence" value="ECO:0007669"/>
    <property type="project" value="InterPro"/>
</dbReference>
<evidence type="ECO:0000259" key="3">
    <source>
        <dbReference type="PROSITE" id="PS51186"/>
    </source>
</evidence>
<dbReference type="InterPro" id="IPR050680">
    <property type="entry name" value="YpeA/RimI_acetyltransf"/>
</dbReference>
<dbReference type="Pfam" id="PF08445">
    <property type="entry name" value="FR47"/>
    <property type="match status" value="1"/>
</dbReference>
<reference evidence="4" key="1">
    <citation type="submission" date="2021-04" db="EMBL/GenBank/DDBJ databases">
        <title>Ouciella asimina sp. nov., isolated from the surface seawater in the hydrothermal field of Okinawa Trough.</title>
        <authorList>
            <person name="Shuang W."/>
        </authorList>
    </citation>
    <scope>NUCLEOTIDE SEQUENCE</scope>
    <source>
        <strain evidence="4">LXI357</strain>
    </source>
</reference>
<dbReference type="PROSITE" id="PS51186">
    <property type="entry name" value="GNAT"/>
    <property type="match status" value="1"/>
</dbReference>
<gene>
    <name evidence="4" type="ORF">J7S20_08690</name>
</gene>
<dbReference type="InterPro" id="IPR016181">
    <property type="entry name" value="Acyl_CoA_acyltransferase"/>
</dbReference>
<organism evidence="4 5">
    <name type="scientific">Stakelama marina</name>
    <dbReference type="NCBI Taxonomy" id="2826939"/>
    <lineage>
        <taxon>Bacteria</taxon>
        <taxon>Pseudomonadati</taxon>
        <taxon>Pseudomonadota</taxon>
        <taxon>Alphaproteobacteria</taxon>
        <taxon>Sphingomonadales</taxon>
        <taxon>Sphingomonadaceae</taxon>
        <taxon>Stakelama</taxon>
    </lineage>
</organism>
<dbReference type="InterPro" id="IPR013653">
    <property type="entry name" value="GCN5-like_dom"/>
</dbReference>
<keyword evidence="2 4" id="KW-0012">Acyltransferase</keyword>
<dbReference type="AlphaFoldDB" id="A0A8T4IDC7"/>
<feature type="domain" description="N-acetyltransferase" evidence="3">
    <location>
        <begin position="101"/>
        <end position="229"/>
    </location>
</feature>
<dbReference type="CDD" id="cd04301">
    <property type="entry name" value="NAT_SF"/>
    <property type="match status" value="1"/>
</dbReference>